<gene>
    <name evidence="3" type="ORF">I7I52_09428</name>
</gene>
<feature type="transmembrane region" description="Helical" evidence="2">
    <location>
        <begin position="34"/>
        <end position="53"/>
    </location>
</feature>
<dbReference type="Proteomes" id="UP000670092">
    <property type="component" value="Unassembled WGS sequence"/>
</dbReference>
<comment type="caution">
    <text evidence="3">The sequence shown here is derived from an EMBL/GenBank/DDBJ whole genome shotgun (WGS) entry which is preliminary data.</text>
</comment>
<keyword evidence="2" id="KW-1133">Transmembrane helix</keyword>
<organism evidence="3 4">
    <name type="scientific">Ajellomyces capsulatus</name>
    <name type="common">Darling's disease fungus</name>
    <name type="synonym">Histoplasma capsulatum</name>
    <dbReference type="NCBI Taxonomy" id="5037"/>
    <lineage>
        <taxon>Eukaryota</taxon>
        <taxon>Fungi</taxon>
        <taxon>Dikarya</taxon>
        <taxon>Ascomycota</taxon>
        <taxon>Pezizomycotina</taxon>
        <taxon>Eurotiomycetes</taxon>
        <taxon>Eurotiomycetidae</taxon>
        <taxon>Onygenales</taxon>
        <taxon>Ajellomycetaceae</taxon>
        <taxon>Histoplasma</taxon>
    </lineage>
</organism>
<name>A0A8H7YZW5_AJECA</name>
<sequence length="59" mass="6610">MQSRRGRPQDSPSRISLSSCEGPNSTSILPRIHFLYVLPIVYFSYALSTQALWRASLPG</sequence>
<dbReference type="EMBL" id="JAEVHI010000002">
    <property type="protein sequence ID" value="KAG5299202.1"/>
    <property type="molecule type" value="Genomic_DNA"/>
</dbReference>
<keyword evidence="2" id="KW-0472">Membrane</keyword>
<feature type="region of interest" description="Disordered" evidence="1">
    <location>
        <begin position="1"/>
        <end position="26"/>
    </location>
</feature>
<evidence type="ECO:0000256" key="2">
    <source>
        <dbReference type="SAM" id="Phobius"/>
    </source>
</evidence>
<dbReference type="AlphaFoldDB" id="A0A8H7YZW5"/>
<evidence type="ECO:0000256" key="1">
    <source>
        <dbReference type="SAM" id="MobiDB-lite"/>
    </source>
</evidence>
<feature type="compositionally biased region" description="Polar residues" evidence="1">
    <location>
        <begin position="10"/>
        <end position="26"/>
    </location>
</feature>
<dbReference type="VEuPathDB" id="FungiDB:I7I52_09428"/>
<protein>
    <submittedName>
        <fullName evidence="3">Uncharacterized protein</fullName>
    </submittedName>
</protein>
<reference evidence="3 4" key="1">
    <citation type="submission" date="2021-01" db="EMBL/GenBank/DDBJ databases">
        <title>Chromosome-level genome assembly of a human fungal pathogen reveals clustering of transcriptionally co-regulated genes.</title>
        <authorList>
            <person name="Voorhies M."/>
            <person name="Cohen S."/>
            <person name="Shea T.P."/>
            <person name="Petrus S."/>
            <person name="Munoz J.F."/>
            <person name="Poplawski S."/>
            <person name="Goldman W.E."/>
            <person name="Michael T."/>
            <person name="Cuomo C.A."/>
            <person name="Sil A."/>
            <person name="Beyhan S."/>
        </authorList>
    </citation>
    <scope>NUCLEOTIDE SEQUENCE [LARGE SCALE GENOMIC DNA]</scope>
    <source>
        <strain evidence="3 4">G184AR</strain>
    </source>
</reference>
<accession>A0A8H7YZW5</accession>
<proteinExistence type="predicted"/>
<evidence type="ECO:0000313" key="4">
    <source>
        <dbReference type="Proteomes" id="UP000670092"/>
    </source>
</evidence>
<keyword evidence="2" id="KW-0812">Transmembrane</keyword>
<evidence type="ECO:0000313" key="3">
    <source>
        <dbReference type="EMBL" id="KAG5299202.1"/>
    </source>
</evidence>